<evidence type="ECO:0000313" key="1">
    <source>
        <dbReference type="EMBL" id="CAG8614942.1"/>
    </source>
</evidence>
<accession>A0ACA9MYI7</accession>
<dbReference type="EMBL" id="CAJVPW010010397">
    <property type="protein sequence ID" value="CAG8614942.1"/>
    <property type="molecule type" value="Genomic_DNA"/>
</dbReference>
<feature type="non-terminal residue" evidence="1">
    <location>
        <position position="1"/>
    </location>
</feature>
<comment type="caution">
    <text evidence="1">The sequence shown here is derived from an EMBL/GenBank/DDBJ whole genome shotgun (WGS) entry which is preliminary data.</text>
</comment>
<organism evidence="1 2">
    <name type="scientific">Cetraspora pellucida</name>
    <dbReference type="NCBI Taxonomy" id="1433469"/>
    <lineage>
        <taxon>Eukaryota</taxon>
        <taxon>Fungi</taxon>
        <taxon>Fungi incertae sedis</taxon>
        <taxon>Mucoromycota</taxon>
        <taxon>Glomeromycotina</taxon>
        <taxon>Glomeromycetes</taxon>
        <taxon>Diversisporales</taxon>
        <taxon>Gigasporaceae</taxon>
        <taxon>Cetraspora</taxon>
    </lineage>
</organism>
<evidence type="ECO:0000313" key="2">
    <source>
        <dbReference type="Proteomes" id="UP000789366"/>
    </source>
</evidence>
<reference evidence="1" key="1">
    <citation type="submission" date="2021-06" db="EMBL/GenBank/DDBJ databases">
        <authorList>
            <person name="Kallberg Y."/>
            <person name="Tangrot J."/>
            <person name="Rosling A."/>
        </authorList>
    </citation>
    <scope>NUCLEOTIDE SEQUENCE</scope>
    <source>
        <strain evidence="1">28 12/20/2015</strain>
    </source>
</reference>
<gene>
    <name evidence="1" type="ORF">SPELUC_LOCUS7641</name>
</gene>
<dbReference type="Proteomes" id="UP000789366">
    <property type="component" value="Unassembled WGS sequence"/>
</dbReference>
<protein>
    <submittedName>
        <fullName evidence="1">14065_t:CDS:1</fullName>
    </submittedName>
</protein>
<proteinExistence type="predicted"/>
<name>A0ACA9MYI7_9GLOM</name>
<sequence length="226" mass="25576">ARPYIEERKTDDFKLGDMTPEQHDQIKGILSQYKDIFAHEPNQLGRTSVVQHEIYTEEGPSVKQQFYLMSKPGDNRLEGVVEYASRSTKPTEQNYTITELECTTIGIFKGTKPKIKELVQHKEVGIVLRALHYDPTSSHLGEEATIEISRVIYIVVMHVNVMITKDSRSTAPDTGIDIVGPLPLTRNGNRYLVVAIEYLTKWPEVRVLPDCMAESVATFVLEDIVS</sequence>
<keyword evidence="2" id="KW-1185">Reference proteome</keyword>